<feature type="region of interest" description="Disordered" evidence="1">
    <location>
        <begin position="174"/>
        <end position="199"/>
    </location>
</feature>
<dbReference type="PANTHER" id="PTHR43081:SF1">
    <property type="entry name" value="ADENYLATE CYCLASE, TERMINAL-DIFFERENTIATION SPECIFIC"/>
    <property type="match status" value="1"/>
</dbReference>
<dbReference type="AlphaFoldDB" id="A0AAW0ET92"/>
<keyword evidence="4" id="KW-1185">Reference proteome</keyword>
<gene>
    <name evidence="3" type="ORF">NESM_000637800</name>
</gene>
<dbReference type="InterPro" id="IPR044399">
    <property type="entry name" value="Mb-like_M"/>
</dbReference>
<dbReference type="InterPro" id="IPR050697">
    <property type="entry name" value="Adenylyl/Guanylyl_Cyclase_3/4"/>
</dbReference>
<dbReference type="GO" id="GO:0019825">
    <property type="term" value="F:oxygen binding"/>
    <property type="evidence" value="ECO:0007669"/>
    <property type="project" value="InterPro"/>
</dbReference>
<dbReference type="Gene3D" id="3.30.70.1230">
    <property type="entry name" value="Nucleotide cyclase"/>
    <property type="match status" value="1"/>
</dbReference>
<evidence type="ECO:0000259" key="2">
    <source>
        <dbReference type="PROSITE" id="PS50125"/>
    </source>
</evidence>
<feature type="compositionally biased region" description="Low complexity" evidence="1">
    <location>
        <begin position="295"/>
        <end position="305"/>
    </location>
</feature>
<reference evidence="3 4" key="1">
    <citation type="journal article" date="2021" name="MBio">
        <title>A New Model Trypanosomatid, Novymonas esmeraldas: Genomic Perception of Its 'Candidatus Pandoraea novymonadis' Endosymbiont.</title>
        <authorList>
            <person name="Zakharova A."/>
            <person name="Saura A."/>
            <person name="Butenko A."/>
            <person name="Podesvova L."/>
            <person name="Warmusova S."/>
            <person name="Kostygov A.Y."/>
            <person name="Nenarokova A."/>
            <person name="Lukes J."/>
            <person name="Opperdoes F.R."/>
            <person name="Yurchenko V."/>
        </authorList>
    </citation>
    <scope>NUCLEOTIDE SEQUENCE [LARGE SCALE GENOMIC DNA]</scope>
    <source>
        <strain evidence="3 4">E262AT.01</strain>
    </source>
</reference>
<feature type="domain" description="Guanylate cyclase" evidence="2">
    <location>
        <begin position="623"/>
        <end position="760"/>
    </location>
</feature>
<dbReference type="SUPFAM" id="SSF55073">
    <property type="entry name" value="Nucleotide cyclase"/>
    <property type="match status" value="1"/>
</dbReference>
<dbReference type="CDD" id="cd01040">
    <property type="entry name" value="Mb-like"/>
    <property type="match status" value="1"/>
</dbReference>
<feature type="compositionally biased region" description="Low complexity" evidence="1">
    <location>
        <begin position="256"/>
        <end position="266"/>
    </location>
</feature>
<dbReference type="InterPro" id="IPR029787">
    <property type="entry name" value="Nucleotide_cyclase"/>
</dbReference>
<evidence type="ECO:0000313" key="3">
    <source>
        <dbReference type="EMBL" id="KAK7196950.1"/>
    </source>
</evidence>
<evidence type="ECO:0000256" key="1">
    <source>
        <dbReference type="SAM" id="MobiDB-lite"/>
    </source>
</evidence>
<dbReference type="Proteomes" id="UP001430356">
    <property type="component" value="Unassembled WGS sequence"/>
</dbReference>
<dbReference type="InterPro" id="IPR009050">
    <property type="entry name" value="Globin-like_sf"/>
</dbReference>
<comment type="caution">
    <text evidence="3">The sequence shown here is derived from an EMBL/GenBank/DDBJ whole genome shotgun (WGS) entry which is preliminary data.</text>
</comment>
<dbReference type="SUPFAM" id="SSF46458">
    <property type="entry name" value="Globin-like"/>
    <property type="match status" value="1"/>
</dbReference>
<name>A0AAW0ET92_9TRYP</name>
<sequence length="904" mass="97291">MGVSCSTVERGSRASAPRTAIAFDVEENQPVTLHASMVYSGVVPCGRPQRLTCNPRTVEHIFRASASPLGTPPMFVPISTVTSADELTPVTAPQFLLLSPNRINGANVSGISPIAPRSLDDGSGARRYFSVLSDSGPSPLHGAAAAPFKLPDAVFGPTASERVLSPSASAGLSKRAPVVSVRSPQSSPPPPLQVSAPLPAAGATPLSLTIAKHTPDETFLKAADGAFDADRNQEVRRESDGISYEGFTGILRLHASQQQQQQQRRSSVGDFSFRGTRSDSTSGDSPVHLRLASQRTRAASTDSDRAAATTRALVQSWDVIRTRTDEFIGDVCTWVTTRHPEQAHLFGTSSLAEQARVMLSMVGEVMTALARSTDVFSTLLEMCALHSRYTVDEEHFRALQSAFIAVLPKYVPGEKHISSSSNSSSGSEAPWVLFWRMKEHLIVPRQSAASGEWRVAEQPRAFLAESRRVMGGILSRKSASDREQFMVSMLQRAVEADPSVETSSYMSDPRMLLRAFNGLVRLLRGSDAKDVSLMLMEGLSLQHSVEGLDAEAMRAFRQPFIDTAHQEVQKAGKSHMWGPRTASSLGAFWDYTTELWEMALLHVKNSPAAAPEERPPGSVEPLCLMFTGIECCAQLWERNPAVMGEAVEAHHRIVRSAIADYGAYEVKTIDDTFVIAAKDALIALKIALAIQLELMRGPITPGFEMVDDVQGSGPAECWRNDSLRVRIGIHYCRDVSAVCKDVQRRYDCKSLSADGAQYLGGVASGGQIVMTQTTLDALREMPAYLSDSPCAEGRVTPRSAADVSAACGAALQALRCDAPPLADMVVVRDWGTRIFEGCAETVRLASLVPTVLAGRVFAAPVSLSKQHVRCSADDGVVARNAPASPSAAAAGAHVEEVVEEVIFL</sequence>
<dbReference type="Pfam" id="PF00211">
    <property type="entry name" value="Guanylate_cyc"/>
    <property type="match status" value="1"/>
</dbReference>
<evidence type="ECO:0000313" key="4">
    <source>
        <dbReference type="Proteomes" id="UP001430356"/>
    </source>
</evidence>
<dbReference type="SMART" id="SM00044">
    <property type="entry name" value="CYCc"/>
    <property type="match status" value="1"/>
</dbReference>
<dbReference type="PANTHER" id="PTHR43081">
    <property type="entry name" value="ADENYLATE CYCLASE, TERMINAL-DIFFERENTIATION SPECIFIC-RELATED"/>
    <property type="match status" value="1"/>
</dbReference>
<proteinExistence type="predicted"/>
<dbReference type="Gene3D" id="1.10.490.10">
    <property type="entry name" value="Globins"/>
    <property type="match status" value="1"/>
</dbReference>
<dbReference type="PROSITE" id="PS50125">
    <property type="entry name" value="GUANYLATE_CYCLASE_2"/>
    <property type="match status" value="1"/>
</dbReference>
<protein>
    <submittedName>
        <fullName evidence="3">Adenylate and Guanylate cyclase catalytic domain containing protein</fullName>
    </submittedName>
</protein>
<dbReference type="InterPro" id="IPR001054">
    <property type="entry name" value="A/G_cyclase"/>
</dbReference>
<dbReference type="GO" id="GO:0009190">
    <property type="term" value="P:cyclic nucleotide biosynthetic process"/>
    <property type="evidence" value="ECO:0007669"/>
    <property type="project" value="InterPro"/>
</dbReference>
<accession>A0AAW0ET92</accession>
<dbReference type="GO" id="GO:0020037">
    <property type="term" value="F:heme binding"/>
    <property type="evidence" value="ECO:0007669"/>
    <property type="project" value="InterPro"/>
</dbReference>
<dbReference type="GO" id="GO:0035556">
    <property type="term" value="P:intracellular signal transduction"/>
    <property type="evidence" value="ECO:0007669"/>
    <property type="project" value="InterPro"/>
</dbReference>
<organism evidence="3 4">
    <name type="scientific">Novymonas esmeraldas</name>
    <dbReference type="NCBI Taxonomy" id="1808958"/>
    <lineage>
        <taxon>Eukaryota</taxon>
        <taxon>Discoba</taxon>
        <taxon>Euglenozoa</taxon>
        <taxon>Kinetoplastea</taxon>
        <taxon>Metakinetoplastina</taxon>
        <taxon>Trypanosomatida</taxon>
        <taxon>Trypanosomatidae</taxon>
        <taxon>Novymonas</taxon>
    </lineage>
</organism>
<dbReference type="InterPro" id="IPR012292">
    <property type="entry name" value="Globin/Proto"/>
</dbReference>
<dbReference type="EMBL" id="JAECZO010000090">
    <property type="protein sequence ID" value="KAK7196950.1"/>
    <property type="molecule type" value="Genomic_DNA"/>
</dbReference>
<feature type="region of interest" description="Disordered" evidence="1">
    <location>
        <begin position="255"/>
        <end position="305"/>
    </location>
</feature>
<feature type="compositionally biased region" description="Low complexity" evidence="1">
    <location>
        <begin position="175"/>
        <end position="185"/>
    </location>
</feature>